<evidence type="ECO:0000259" key="2">
    <source>
        <dbReference type="Pfam" id="PF13471"/>
    </source>
</evidence>
<proteinExistence type="predicted"/>
<dbReference type="EMBL" id="CP002040">
    <property type="protein sequence ID" value="ADH69875.1"/>
    <property type="molecule type" value="Genomic_DNA"/>
</dbReference>
<reference evidence="3 4" key="1">
    <citation type="journal article" date="2010" name="Stand. Genomic Sci.">
        <title>Complete genome sequence of Nocardiopsis dassonvillei type strain (IMRU 509).</title>
        <authorList>
            <person name="Sun H."/>
            <person name="Lapidus A."/>
            <person name="Nolan M."/>
            <person name="Lucas S."/>
            <person name="Del Rio T.G."/>
            <person name="Tice H."/>
            <person name="Cheng J.F."/>
            <person name="Tapia R."/>
            <person name="Han C."/>
            <person name="Goodwin L."/>
            <person name="Pitluck S."/>
            <person name="Pagani I."/>
            <person name="Ivanova N."/>
            <person name="Mavromatis K."/>
            <person name="Mikhailova N."/>
            <person name="Pati A."/>
            <person name="Chen A."/>
            <person name="Palaniappan K."/>
            <person name="Land M."/>
            <person name="Hauser L."/>
            <person name="Chang Y.J."/>
            <person name="Jeffries C.D."/>
            <person name="Djao O.D."/>
            <person name="Rohde M."/>
            <person name="Sikorski J."/>
            <person name="Goker M."/>
            <person name="Woyke T."/>
            <person name="Bristow J."/>
            <person name="Eisen J.A."/>
            <person name="Markowitz V."/>
            <person name="Hugenholtz P."/>
            <person name="Kyrpides N.C."/>
            <person name="Klenk H.P."/>
        </authorList>
    </citation>
    <scope>NUCLEOTIDE SEQUENCE [LARGE SCALE GENOMIC DNA]</scope>
    <source>
        <strain evidence="4">ATCC 23218 / DSM 43111 / CIP 107115 / JCM 7437 / KCTC 9190 / NBRC 14626 / NCTC 10488 / NRRL B-5397 / IMRU 509</strain>
    </source>
</reference>
<evidence type="ECO:0000256" key="1">
    <source>
        <dbReference type="SAM" id="Phobius"/>
    </source>
</evidence>
<evidence type="ECO:0000313" key="3">
    <source>
        <dbReference type="EMBL" id="ADH69875.1"/>
    </source>
</evidence>
<dbReference type="Pfam" id="PF13471">
    <property type="entry name" value="Transglut_core3"/>
    <property type="match status" value="1"/>
</dbReference>
<feature type="transmembrane region" description="Helical" evidence="1">
    <location>
        <begin position="98"/>
        <end position="118"/>
    </location>
</feature>
<dbReference type="KEGG" id="nda:Ndas_4487"/>
<dbReference type="Proteomes" id="UP000002219">
    <property type="component" value="Chromosome 1"/>
</dbReference>
<dbReference type="InterPro" id="IPR053521">
    <property type="entry name" value="McjB-like"/>
</dbReference>
<gene>
    <name evidence="3" type="ordered locus">Ndas_4487</name>
</gene>
<dbReference type="AlphaFoldDB" id="D7AXZ7"/>
<dbReference type="NCBIfam" id="NF033537">
    <property type="entry name" value="lasso_biosyn_B2"/>
    <property type="match status" value="1"/>
</dbReference>
<evidence type="ECO:0000313" key="4">
    <source>
        <dbReference type="Proteomes" id="UP000002219"/>
    </source>
</evidence>
<dbReference type="eggNOG" id="ENOG502ZD72">
    <property type="taxonomic scope" value="Bacteria"/>
</dbReference>
<accession>D7AXZ7</accession>
<keyword evidence="1" id="KW-0812">Transmembrane</keyword>
<keyword evidence="1" id="KW-0472">Membrane</keyword>
<sequence>MTGFLMPSPGVRACDLGSATVLVHYGTGAVQALSPGAGKWWELAGEDTALAALLRRTGMVVVSANPVPGSPPVPGRRWEASWGVQELPMGFTEFPRVAFSRMIVASGALLMVLTNARIGPRRSRMNRMVRLAQNVSKFGRRPATTAEAAEVVHAVRRLGLFSPVRVACLEESVAAALALAALGRGVRWCHGVIADPIRLHAWIEAEGRPVAEPDSTRRCTALLTIPTAEETT</sequence>
<protein>
    <recommendedName>
        <fullName evidence="2">Microcin J25-processing protein McjB C-terminal domain-containing protein</fullName>
    </recommendedName>
</protein>
<keyword evidence="1" id="KW-1133">Transmembrane helix</keyword>
<organism evidence="3 4">
    <name type="scientific">Nocardiopsis dassonvillei (strain ATCC 23218 / DSM 43111 / CIP 107115 / JCM 7437 / KCTC 9190 / NBRC 14626 / NCTC 10488 / NRRL B-5397 / IMRU 509)</name>
    <name type="common">Actinomadura dassonvillei</name>
    <dbReference type="NCBI Taxonomy" id="446468"/>
    <lineage>
        <taxon>Bacteria</taxon>
        <taxon>Bacillati</taxon>
        <taxon>Actinomycetota</taxon>
        <taxon>Actinomycetes</taxon>
        <taxon>Streptosporangiales</taxon>
        <taxon>Nocardiopsidaceae</taxon>
        <taxon>Nocardiopsis</taxon>
    </lineage>
</organism>
<dbReference type="HOGENOM" id="CLU_1314035_0_0_11"/>
<keyword evidence="4" id="KW-1185">Reference proteome</keyword>
<feature type="domain" description="Microcin J25-processing protein McjB C-terminal" evidence="2">
    <location>
        <begin position="113"/>
        <end position="223"/>
    </location>
</feature>
<name>D7AXZ7_NOCDD</name>
<dbReference type="InterPro" id="IPR032708">
    <property type="entry name" value="McjB_C"/>
</dbReference>
<dbReference type="STRING" id="446468.Ndas_4487"/>